<dbReference type="EMBL" id="PPCN01000011">
    <property type="protein sequence ID" value="POF28780.1"/>
    <property type="molecule type" value="Genomic_DNA"/>
</dbReference>
<dbReference type="OrthoDB" id="935695at2"/>
<dbReference type="Pfam" id="PF14247">
    <property type="entry name" value="DUF4344"/>
    <property type="match status" value="2"/>
</dbReference>
<organism evidence="2 3">
    <name type="scientific">Roseibium marinum</name>
    <dbReference type="NCBI Taxonomy" id="281252"/>
    <lineage>
        <taxon>Bacteria</taxon>
        <taxon>Pseudomonadati</taxon>
        <taxon>Pseudomonadota</taxon>
        <taxon>Alphaproteobacteria</taxon>
        <taxon>Hyphomicrobiales</taxon>
        <taxon>Stappiaceae</taxon>
        <taxon>Roseibium</taxon>
    </lineage>
</organism>
<gene>
    <name evidence="2" type="ORF">CLV41_11130</name>
</gene>
<keyword evidence="1" id="KW-0175">Coiled coil</keyword>
<dbReference type="InterPro" id="IPR025644">
    <property type="entry name" value="DUF4344"/>
</dbReference>
<keyword evidence="3" id="KW-1185">Reference proteome</keyword>
<sequence length="293" mass="32681">MTRLAAIPGRLATLVSGGIFFLAFFCLAAVLTQAGAQENENYYANLEEDLAELSAEEREELLLFVAGNALHTLYHEGGHMLISLLELPVLAQEEDAVDNLATVTMLEIETGDVDLMLRDAMIGWFLMAETTGENLVFYDEHDLDLQRGFRMLCLMVGADEEAFMDLARELDLPEDRIESCAFDYAQASESWQLATASFARESNTPAGRIKAVHDPAPEGLKILAQFLKTSELLEDVAKEFDTRYDIPEDITFRAAACGEDNAFWDPEAREVILCHEMLGAFADLYLGLLYEEE</sequence>
<accession>A0A2S3UMI2</accession>
<name>A0A2S3UMI2_9HYPH</name>
<evidence type="ECO:0000256" key="1">
    <source>
        <dbReference type="SAM" id="Coils"/>
    </source>
</evidence>
<proteinExistence type="predicted"/>
<protein>
    <submittedName>
        <fullName evidence="2">Putative metallopeptidase DUF4344</fullName>
    </submittedName>
</protein>
<reference evidence="2 3" key="1">
    <citation type="submission" date="2018-01" db="EMBL/GenBank/DDBJ databases">
        <title>Genomic Encyclopedia of Archaeal and Bacterial Type Strains, Phase II (KMG-II): from individual species to whole genera.</title>
        <authorList>
            <person name="Goeker M."/>
        </authorList>
    </citation>
    <scope>NUCLEOTIDE SEQUENCE [LARGE SCALE GENOMIC DNA]</scope>
    <source>
        <strain evidence="2 3">DSM 17023</strain>
    </source>
</reference>
<evidence type="ECO:0000313" key="3">
    <source>
        <dbReference type="Proteomes" id="UP000236959"/>
    </source>
</evidence>
<feature type="coiled-coil region" evidence="1">
    <location>
        <begin position="36"/>
        <end position="63"/>
    </location>
</feature>
<dbReference type="RefSeq" id="WP_103224441.1">
    <property type="nucleotide sequence ID" value="NZ_PPCN01000011.1"/>
</dbReference>
<dbReference type="Proteomes" id="UP000236959">
    <property type="component" value="Unassembled WGS sequence"/>
</dbReference>
<evidence type="ECO:0000313" key="2">
    <source>
        <dbReference type="EMBL" id="POF28780.1"/>
    </source>
</evidence>
<comment type="caution">
    <text evidence="2">The sequence shown here is derived from an EMBL/GenBank/DDBJ whole genome shotgun (WGS) entry which is preliminary data.</text>
</comment>
<dbReference type="AlphaFoldDB" id="A0A2S3UMI2"/>